<organism evidence="3">
    <name type="scientific">Elizabethkingia anophelis</name>
    <dbReference type="NCBI Taxonomy" id="1117645"/>
    <lineage>
        <taxon>Bacteria</taxon>
        <taxon>Pseudomonadati</taxon>
        <taxon>Bacteroidota</taxon>
        <taxon>Flavobacteriia</taxon>
        <taxon>Flavobacteriales</taxon>
        <taxon>Weeksellaceae</taxon>
        <taxon>Elizabethkingia</taxon>
    </lineage>
</organism>
<dbReference type="SUPFAM" id="SSF52540">
    <property type="entry name" value="P-loop containing nucleoside triphosphate hydrolases"/>
    <property type="match status" value="1"/>
</dbReference>
<evidence type="ECO:0000313" key="3">
    <source>
        <dbReference type="EMBL" id="OPB48974.1"/>
    </source>
</evidence>
<dbReference type="InterPro" id="IPR008571">
    <property type="entry name" value="HerA-like"/>
</dbReference>
<accession>A0A494J4R8</accession>
<dbReference type="Gene3D" id="3.40.50.300">
    <property type="entry name" value="P-loop containing nucleotide triphosphate hydrolases"/>
    <property type="match status" value="2"/>
</dbReference>
<dbReference type="Proteomes" id="UP000189738">
    <property type="component" value="Chromosome"/>
</dbReference>
<dbReference type="EMBL" id="MAHS01000010">
    <property type="protein sequence ID" value="OPB48974.1"/>
    <property type="molecule type" value="Genomic_DNA"/>
</dbReference>
<evidence type="ECO:0000259" key="1">
    <source>
        <dbReference type="Pfam" id="PF01935"/>
    </source>
</evidence>
<gene>
    <name evidence="2" type="ORF">AYC66_00415</name>
    <name evidence="3" type="ORF">BAY09_02745</name>
</gene>
<sequence length="710" mass="80361">MSSNNRIIGRVLSVDNFRVFIKIEEDLRGTYKSGVLDVYEIARINSYLIIPVGADRVVALITRVTMKEEVEFGMNSTSISLPTSARYISATMLGTISKNGNCEKFIQGVYNFPTLDNPVWYVTEKDLQHIFDDKIDKDKIEFDKDFYLPVGTSPAFSDYQVKISPDQFFVKHAAILGNTGSGKSCTLTSILRNLFKYDYNGSSLKNAHIVIFDTNGEYKDAFLPIKDNFDNLSTEIQEDLKLINANYYGGEDKVQVPYWLMNWSDFKALLNPSDATQAPLLNSAIGLAKNNEESLVASILPSHLKADIENILTCSTEELKKKTWNPGAGGWGWKADNEIISIGEAIRQFDVELADLVSNLGGQTNFNNAALQTPIREAIQVRLNILLTENIDIQITSSQNIDLPIYFSYQELCTKFLDAAIKNEGSGNARLNEFISTLRLRMNSFLNDKRMAIPLMLKNTEEINRNVLPQFLAFLLGDYNNIFSKETEEHFIKKYNDTSTIYDKTRTHQVNIIDVSQLPFEVLETVTALLGRIILEFVSYFVPADRGKYPIVIVLEEAQNYIAEHKYSVAKTVFERIAREGRKYGISLIVSSQRPSELSKTVLSQCNSFIIHRLQNPEDQKYIRGLVSSANADILDQLPVIPQQHAIITGDCVRAPIQVRIDDVYPTPNSHNPRYIENWLGDEIIPYQQTVNRWLGENENQGESENNIVP</sequence>
<evidence type="ECO:0000313" key="4">
    <source>
        <dbReference type="Proteomes" id="UP000189738"/>
    </source>
</evidence>
<dbReference type="AlphaFoldDB" id="A0A494J4R8"/>
<dbReference type="Pfam" id="PF01935">
    <property type="entry name" value="DUF87"/>
    <property type="match status" value="1"/>
</dbReference>
<dbReference type="InterPro" id="IPR002789">
    <property type="entry name" value="HerA_central"/>
</dbReference>
<protein>
    <recommendedName>
        <fullName evidence="1">Helicase HerA central domain-containing protein</fullName>
    </recommendedName>
</protein>
<reference evidence="3" key="2">
    <citation type="submission" date="2016-06" db="EMBL/GenBank/DDBJ databases">
        <authorList>
            <person name="Nicholson A.C."/>
        </authorList>
    </citation>
    <scope>NUCLEOTIDE SEQUENCE [LARGE SCALE GENOMIC DNA]</scope>
    <source>
        <strain evidence="3">E6809</strain>
    </source>
</reference>
<dbReference type="PANTHER" id="PTHR42957">
    <property type="entry name" value="HELICASE MJ1565-RELATED"/>
    <property type="match status" value="1"/>
</dbReference>
<feature type="domain" description="Helicase HerA central" evidence="1">
    <location>
        <begin position="150"/>
        <end position="325"/>
    </location>
</feature>
<proteinExistence type="predicted"/>
<dbReference type="RefSeq" id="WP_078720206.1">
    <property type="nucleotide sequence ID" value="NZ_CP014339.1"/>
</dbReference>
<name>A0A494J4R8_9FLAO</name>
<dbReference type="InterPro" id="IPR027417">
    <property type="entry name" value="P-loop_NTPase"/>
</dbReference>
<dbReference type="PANTHER" id="PTHR42957:SF1">
    <property type="entry name" value="HELICASE MJ1565-RELATED"/>
    <property type="match status" value="1"/>
</dbReference>
<evidence type="ECO:0000313" key="2">
    <source>
        <dbReference type="EMBL" id="AQX49238.1"/>
    </source>
</evidence>
<dbReference type="EMBL" id="CP014339">
    <property type="protein sequence ID" value="AQX49238.1"/>
    <property type="molecule type" value="Genomic_DNA"/>
</dbReference>
<reference evidence="2 4" key="1">
    <citation type="submission" date="2016-02" db="EMBL/GenBank/DDBJ databases">
        <authorList>
            <person name="Nicholson A.C."/>
            <person name="Humrighouse B.W."/>
            <person name="Loparev V."/>
            <person name="Emery B."/>
            <person name="Graziano J."/>
            <person name="McQuiston J.R."/>
        </authorList>
    </citation>
    <scope>NUCLEOTIDE SEQUENCE [LARGE SCALE GENOMIC DNA]</scope>
    <source>
        <strain evidence="2 4">E6809</strain>
    </source>
</reference>